<comment type="caution">
    <text evidence="2">The sequence shown here is derived from an EMBL/GenBank/DDBJ whole genome shotgun (WGS) entry which is preliminary data.</text>
</comment>
<keyword evidence="3" id="KW-1185">Reference proteome</keyword>
<dbReference type="EMBL" id="CAXKWB010006958">
    <property type="protein sequence ID" value="CAL4085246.1"/>
    <property type="molecule type" value="Genomic_DNA"/>
</dbReference>
<feature type="non-terminal residue" evidence="2">
    <location>
        <position position="129"/>
    </location>
</feature>
<evidence type="ECO:0000313" key="2">
    <source>
        <dbReference type="EMBL" id="CAL4085246.1"/>
    </source>
</evidence>
<dbReference type="PROSITE" id="PS50853">
    <property type="entry name" value="FN3"/>
    <property type="match status" value="1"/>
</dbReference>
<name>A0AAV2QGX1_MEGNR</name>
<feature type="domain" description="Fibronectin type-III" evidence="1">
    <location>
        <begin position="1"/>
        <end position="72"/>
    </location>
</feature>
<dbReference type="InterPro" id="IPR003961">
    <property type="entry name" value="FN3_dom"/>
</dbReference>
<proteinExistence type="predicted"/>
<evidence type="ECO:0000313" key="3">
    <source>
        <dbReference type="Proteomes" id="UP001497623"/>
    </source>
</evidence>
<dbReference type="InterPro" id="IPR036116">
    <property type="entry name" value="FN3_sf"/>
</dbReference>
<evidence type="ECO:0000259" key="1">
    <source>
        <dbReference type="PROSITE" id="PS50853"/>
    </source>
</evidence>
<reference evidence="2 3" key="1">
    <citation type="submission" date="2024-05" db="EMBL/GenBank/DDBJ databases">
        <authorList>
            <person name="Wallberg A."/>
        </authorList>
    </citation>
    <scope>NUCLEOTIDE SEQUENCE [LARGE SCALE GENOMIC DNA]</scope>
</reference>
<organism evidence="2 3">
    <name type="scientific">Meganyctiphanes norvegica</name>
    <name type="common">Northern krill</name>
    <name type="synonym">Thysanopoda norvegica</name>
    <dbReference type="NCBI Taxonomy" id="48144"/>
    <lineage>
        <taxon>Eukaryota</taxon>
        <taxon>Metazoa</taxon>
        <taxon>Ecdysozoa</taxon>
        <taxon>Arthropoda</taxon>
        <taxon>Crustacea</taxon>
        <taxon>Multicrustacea</taxon>
        <taxon>Malacostraca</taxon>
        <taxon>Eumalacostraca</taxon>
        <taxon>Eucarida</taxon>
        <taxon>Euphausiacea</taxon>
        <taxon>Euphausiidae</taxon>
        <taxon>Meganyctiphanes</taxon>
    </lineage>
</organism>
<dbReference type="Gene3D" id="2.60.40.10">
    <property type="entry name" value="Immunoglobulins"/>
    <property type="match status" value="1"/>
</dbReference>
<dbReference type="InterPro" id="IPR013783">
    <property type="entry name" value="Ig-like_fold"/>
</dbReference>
<sequence>ISFGGEKEFVDSQGLTQTTEYESGKYNVSGTTQSLILQDLKPFTTYNINVTALSSSQEYTPPVKMTFKTKMAAPEPMVSPDFYGVRGEHELDVLLPRASEEYGPIAYYILVVVPEEHIDTKPDYFSEYN</sequence>
<dbReference type="CDD" id="cd00063">
    <property type="entry name" value="FN3"/>
    <property type="match status" value="1"/>
</dbReference>
<dbReference type="AlphaFoldDB" id="A0AAV2QGX1"/>
<gene>
    <name evidence="2" type="ORF">MNOR_LOCUS12627</name>
</gene>
<dbReference type="Proteomes" id="UP001497623">
    <property type="component" value="Unassembled WGS sequence"/>
</dbReference>
<dbReference type="SUPFAM" id="SSF49265">
    <property type="entry name" value="Fibronectin type III"/>
    <property type="match status" value="1"/>
</dbReference>
<feature type="non-terminal residue" evidence="2">
    <location>
        <position position="1"/>
    </location>
</feature>
<protein>
    <recommendedName>
        <fullName evidence="1">Fibronectin type-III domain-containing protein</fullName>
    </recommendedName>
</protein>
<accession>A0AAV2QGX1</accession>